<gene>
    <name evidence="9" type="ORF">TrRE_jg8882</name>
</gene>
<comment type="caution">
    <text evidence="9">The sequence shown here is derived from an EMBL/GenBank/DDBJ whole genome shotgun (WGS) entry which is preliminary data.</text>
</comment>
<keyword evidence="5 7" id="KW-0472">Membrane</keyword>
<feature type="transmembrane region" description="Helical" evidence="7">
    <location>
        <begin position="44"/>
        <end position="66"/>
    </location>
</feature>
<dbReference type="Proteomes" id="UP001165082">
    <property type="component" value="Unassembled WGS sequence"/>
</dbReference>
<proteinExistence type="predicted"/>
<evidence type="ECO:0000256" key="3">
    <source>
        <dbReference type="ARBA" id="ARBA00022692"/>
    </source>
</evidence>
<feature type="domain" description="VTT" evidence="8">
    <location>
        <begin position="101"/>
        <end position="223"/>
    </location>
</feature>
<keyword evidence="2" id="KW-1003">Cell membrane</keyword>
<protein>
    <recommendedName>
        <fullName evidence="8">VTT domain-containing protein</fullName>
    </recommendedName>
</protein>
<dbReference type="PANTHER" id="PTHR12677">
    <property type="entry name" value="GOLGI APPARATUS MEMBRANE PROTEIN TVP38-RELATED"/>
    <property type="match status" value="1"/>
</dbReference>
<evidence type="ECO:0000313" key="10">
    <source>
        <dbReference type="Proteomes" id="UP001165082"/>
    </source>
</evidence>
<evidence type="ECO:0000256" key="7">
    <source>
        <dbReference type="SAM" id="Phobius"/>
    </source>
</evidence>
<dbReference type="Pfam" id="PF09335">
    <property type="entry name" value="VTT_dom"/>
    <property type="match status" value="1"/>
</dbReference>
<sequence>MKSSPTTPLVPPSTSIPSTPTSSTPTSSTPSTPPPPPPCNPRKLTTAVIFTTIIILVVVDVLTTHYTSDLVNSAIESLQDNPVEGFVYITLIYIVFTVFLIPGSVLTVGAGFAFAQASGSPAYGVLLGTLSVLAGASIGSILAFLLARYMFKSTVERWITNTASAKPGEVSPARLMFLLRLSPLVPFNVLNYVAGATRISLWDYTKALLGIIPGTVLFVYIGSTAGSLSSAGEGGGTLKLVFLIVGGLLGFVGVGIVGKKAKDELMKEERVREEREAGGENAGEP</sequence>
<keyword evidence="4 7" id="KW-1133">Transmembrane helix</keyword>
<evidence type="ECO:0000256" key="5">
    <source>
        <dbReference type="ARBA" id="ARBA00023136"/>
    </source>
</evidence>
<dbReference type="GO" id="GO:0005886">
    <property type="term" value="C:plasma membrane"/>
    <property type="evidence" value="ECO:0007669"/>
    <property type="project" value="UniProtKB-SubCell"/>
</dbReference>
<name>A0A9W6ZKZ6_9STRA</name>
<dbReference type="PANTHER" id="PTHR12677:SF59">
    <property type="entry name" value="GOLGI APPARATUS MEMBRANE PROTEIN TVP38-RELATED"/>
    <property type="match status" value="1"/>
</dbReference>
<feature type="compositionally biased region" description="Low complexity" evidence="6">
    <location>
        <begin position="1"/>
        <end position="30"/>
    </location>
</feature>
<evidence type="ECO:0000256" key="4">
    <source>
        <dbReference type="ARBA" id="ARBA00022989"/>
    </source>
</evidence>
<dbReference type="OrthoDB" id="166803at2759"/>
<dbReference type="AlphaFoldDB" id="A0A9W6ZKZ6"/>
<evidence type="ECO:0000313" key="9">
    <source>
        <dbReference type="EMBL" id="GMH54786.1"/>
    </source>
</evidence>
<dbReference type="EMBL" id="BRXZ01002115">
    <property type="protein sequence ID" value="GMH54786.1"/>
    <property type="molecule type" value="Genomic_DNA"/>
</dbReference>
<evidence type="ECO:0000259" key="8">
    <source>
        <dbReference type="Pfam" id="PF09335"/>
    </source>
</evidence>
<dbReference type="InterPro" id="IPR015414">
    <property type="entry name" value="TMEM64"/>
</dbReference>
<evidence type="ECO:0000256" key="2">
    <source>
        <dbReference type="ARBA" id="ARBA00022475"/>
    </source>
</evidence>
<comment type="subcellular location">
    <subcellularLocation>
        <location evidence="1">Cell membrane</location>
        <topology evidence="1">Multi-pass membrane protein</topology>
    </subcellularLocation>
</comment>
<feature type="transmembrane region" description="Helical" evidence="7">
    <location>
        <begin position="207"/>
        <end position="228"/>
    </location>
</feature>
<feature type="transmembrane region" description="Helical" evidence="7">
    <location>
        <begin position="122"/>
        <end position="147"/>
    </location>
</feature>
<keyword evidence="3 7" id="KW-0812">Transmembrane</keyword>
<dbReference type="InterPro" id="IPR032816">
    <property type="entry name" value="VTT_dom"/>
</dbReference>
<feature type="compositionally biased region" description="Pro residues" evidence="6">
    <location>
        <begin position="31"/>
        <end position="40"/>
    </location>
</feature>
<evidence type="ECO:0000256" key="6">
    <source>
        <dbReference type="SAM" id="MobiDB-lite"/>
    </source>
</evidence>
<feature type="region of interest" description="Disordered" evidence="6">
    <location>
        <begin position="1"/>
        <end position="40"/>
    </location>
</feature>
<accession>A0A9W6ZKZ6</accession>
<feature type="transmembrane region" description="Helical" evidence="7">
    <location>
        <begin position="86"/>
        <end position="115"/>
    </location>
</feature>
<feature type="transmembrane region" description="Helical" evidence="7">
    <location>
        <begin position="240"/>
        <end position="258"/>
    </location>
</feature>
<evidence type="ECO:0000256" key="1">
    <source>
        <dbReference type="ARBA" id="ARBA00004651"/>
    </source>
</evidence>
<reference evidence="9" key="1">
    <citation type="submission" date="2022-07" db="EMBL/GenBank/DDBJ databases">
        <title>Genome analysis of Parmales, a sister group of diatoms, reveals the evolutionary specialization of diatoms from phago-mixotrophs to photoautotrophs.</title>
        <authorList>
            <person name="Ban H."/>
            <person name="Sato S."/>
            <person name="Yoshikawa S."/>
            <person name="Kazumasa Y."/>
            <person name="Nakamura Y."/>
            <person name="Ichinomiya M."/>
            <person name="Saitoh K."/>
            <person name="Sato N."/>
            <person name="Blanc-Mathieu R."/>
            <person name="Endo H."/>
            <person name="Kuwata A."/>
            <person name="Ogata H."/>
        </authorList>
    </citation>
    <scope>NUCLEOTIDE SEQUENCE</scope>
</reference>
<organism evidence="9 10">
    <name type="scientific">Triparma retinervis</name>
    <dbReference type="NCBI Taxonomy" id="2557542"/>
    <lineage>
        <taxon>Eukaryota</taxon>
        <taxon>Sar</taxon>
        <taxon>Stramenopiles</taxon>
        <taxon>Ochrophyta</taxon>
        <taxon>Bolidophyceae</taxon>
        <taxon>Parmales</taxon>
        <taxon>Triparmaceae</taxon>
        <taxon>Triparma</taxon>
    </lineage>
</organism>
<keyword evidence="10" id="KW-1185">Reference proteome</keyword>